<organism evidence="2 3">
    <name type="scientific">Dyadobacter sediminis</name>
    <dbReference type="NCBI Taxonomy" id="1493691"/>
    <lineage>
        <taxon>Bacteria</taxon>
        <taxon>Pseudomonadati</taxon>
        <taxon>Bacteroidota</taxon>
        <taxon>Cytophagia</taxon>
        <taxon>Cytophagales</taxon>
        <taxon>Spirosomataceae</taxon>
        <taxon>Dyadobacter</taxon>
    </lineage>
</organism>
<evidence type="ECO:0000256" key="1">
    <source>
        <dbReference type="SAM" id="SignalP"/>
    </source>
</evidence>
<feature type="signal peptide" evidence="1">
    <location>
        <begin position="1"/>
        <end position="17"/>
    </location>
</feature>
<dbReference type="OrthoDB" id="950603at2"/>
<reference evidence="2 3" key="1">
    <citation type="submission" date="2019-05" db="EMBL/GenBank/DDBJ databases">
        <authorList>
            <person name="Qu J.-H."/>
        </authorList>
    </citation>
    <scope>NUCLEOTIDE SEQUENCE [LARGE SCALE GENOMIC DNA]</scope>
    <source>
        <strain evidence="2 3">Z12</strain>
    </source>
</reference>
<dbReference type="Proteomes" id="UP000309788">
    <property type="component" value="Unassembled WGS sequence"/>
</dbReference>
<protein>
    <submittedName>
        <fullName evidence="2">Uncharacterized protein</fullName>
    </submittedName>
</protein>
<comment type="caution">
    <text evidence="2">The sequence shown here is derived from an EMBL/GenBank/DDBJ whole genome shotgun (WGS) entry which is preliminary data.</text>
</comment>
<proteinExistence type="predicted"/>
<keyword evidence="1" id="KW-0732">Signal</keyword>
<accession>A0A5R9KIR0</accession>
<dbReference type="AlphaFoldDB" id="A0A5R9KIR0"/>
<evidence type="ECO:0000313" key="2">
    <source>
        <dbReference type="EMBL" id="TLU96095.1"/>
    </source>
</evidence>
<dbReference type="RefSeq" id="WP_138279791.1">
    <property type="nucleotide sequence ID" value="NZ_BMGE01000001.1"/>
</dbReference>
<sequence length="179" mass="19849">MFLKYFFILLFFSQLTAAQPYYTRIRGAVGAEWLGITPKGAVTAEAAFGYLRKSFWNIQAGLGAVNKKTFRSPSLSGALTHCFVLNPYKRKSCVPQPGNYLIESYLEAGLGGFAVDRYDNDIRSGNSKQRLLTPSALAGLRFHLVTGKWIYILKLRYTPPLLPNLLASHAGIGLGLGWR</sequence>
<name>A0A5R9KIR0_9BACT</name>
<feature type="chain" id="PRO_5024311452" evidence="1">
    <location>
        <begin position="18"/>
        <end position="179"/>
    </location>
</feature>
<keyword evidence="3" id="KW-1185">Reference proteome</keyword>
<evidence type="ECO:0000313" key="3">
    <source>
        <dbReference type="Proteomes" id="UP000309788"/>
    </source>
</evidence>
<dbReference type="EMBL" id="VCEI01000011">
    <property type="protein sequence ID" value="TLU96095.1"/>
    <property type="molecule type" value="Genomic_DNA"/>
</dbReference>
<gene>
    <name evidence="2" type="ORF">FEM55_02805</name>
</gene>